<keyword evidence="3" id="KW-1185">Reference proteome</keyword>
<gene>
    <name evidence="2" type="ORF">GCM10009688_06100</name>
</gene>
<evidence type="ECO:0000256" key="1">
    <source>
        <dbReference type="SAM" id="MobiDB-lite"/>
    </source>
</evidence>
<accession>A0ABN2NVT6</accession>
<name>A0ABN2NVT6_9MICC</name>
<evidence type="ECO:0000313" key="3">
    <source>
        <dbReference type="Proteomes" id="UP001500784"/>
    </source>
</evidence>
<dbReference type="Proteomes" id="UP001500784">
    <property type="component" value="Unassembled WGS sequence"/>
</dbReference>
<dbReference type="EMBL" id="BAAALV010000002">
    <property type="protein sequence ID" value="GAA1904851.1"/>
    <property type="molecule type" value="Genomic_DNA"/>
</dbReference>
<sequence>MRGREQVYPIFRVPIPGSVGLGLRWRTARNSGRRTSAEAASPGGLSGQEQGSGDDTSAGLYIGLYIGLLYTDAPAYPGLLVLRRTPAHPGGQGLVRCVLCRDPTAGA</sequence>
<proteinExistence type="predicted"/>
<feature type="region of interest" description="Disordered" evidence="1">
    <location>
        <begin position="31"/>
        <end position="52"/>
    </location>
</feature>
<reference evidence="2 3" key="1">
    <citation type="journal article" date="2019" name="Int. J. Syst. Evol. Microbiol.">
        <title>The Global Catalogue of Microorganisms (GCM) 10K type strain sequencing project: providing services to taxonomists for standard genome sequencing and annotation.</title>
        <authorList>
            <consortium name="The Broad Institute Genomics Platform"/>
            <consortium name="The Broad Institute Genome Sequencing Center for Infectious Disease"/>
            <person name="Wu L."/>
            <person name="Ma J."/>
        </authorList>
    </citation>
    <scope>NUCLEOTIDE SEQUENCE [LARGE SCALE GENOMIC DNA]</scope>
    <source>
        <strain evidence="2 3">JCM 13316</strain>
    </source>
</reference>
<evidence type="ECO:0000313" key="2">
    <source>
        <dbReference type="EMBL" id="GAA1904851.1"/>
    </source>
</evidence>
<organism evidence="2 3">
    <name type="scientific">Arthrobacter gandavensis</name>
    <dbReference type="NCBI Taxonomy" id="169960"/>
    <lineage>
        <taxon>Bacteria</taxon>
        <taxon>Bacillati</taxon>
        <taxon>Actinomycetota</taxon>
        <taxon>Actinomycetes</taxon>
        <taxon>Micrococcales</taxon>
        <taxon>Micrococcaceae</taxon>
        <taxon>Arthrobacter</taxon>
    </lineage>
</organism>
<protein>
    <submittedName>
        <fullName evidence="2">Uncharacterized protein</fullName>
    </submittedName>
</protein>
<comment type="caution">
    <text evidence="2">The sequence shown here is derived from an EMBL/GenBank/DDBJ whole genome shotgun (WGS) entry which is preliminary data.</text>
</comment>